<dbReference type="AlphaFoldDB" id="A0A9P5H511"/>
<protein>
    <submittedName>
        <fullName evidence="2">Uncharacterized protein</fullName>
    </submittedName>
</protein>
<evidence type="ECO:0000313" key="3">
    <source>
        <dbReference type="Proteomes" id="UP000722485"/>
    </source>
</evidence>
<sequence length="118" mass="12779">MWQARRARQAVYTNRRRTPPERRDNDPSMATSAAIDDLCLVRGPFLCRPLAREPALLAPASAPGLKRPRFKAPPVDVPQTKAGIAKAGTASARMLNHLSPKGETDARLVVSSTGALPR</sequence>
<feature type="region of interest" description="Disordered" evidence="1">
    <location>
        <begin position="98"/>
        <end position="118"/>
    </location>
</feature>
<accession>A0A9P5H511</accession>
<dbReference type="Proteomes" id="UP000722485">
    <property type="component" value="Unassembled WGS sequence"/>
</dbReference>
<evidence type="ECO:0000313" key="2">
    <source>
        <dbReference type="EMBL" id="KAF7546308.1"/>
    </source>
</evidence>
<dbReference type="EMBL" id="JAANBB010000218">
    <property type="protein sequence ID" value="KAF7546308.1"/>
    <property type="molecule type" value="Genomic_DNA"/>
</dbReference>
<comment type="caution">
    <text evidence="2">The sequence shown here is derived from an EMBL/GenBank/DDBJ whole genome shotgun (WGS) entry which is preliminary data.</text>
</comment>
<proteinExistence type="predicted"/>
<gene>
    <name evidence="2" type="ORF">G7Z17_g8537</name>
</gene>
<keyword evidence="3" id="KW-1185">Reference proteome</keyword>
<reference evidence="2" key="1">
    <citation type="submission" date="2020-03" db="EMBL/GenBank/DDBJ databases">
        <title>Draft Genome Sequence of Cylindrodendrum hubeiense.</title>
        <authorList>
            <person name="Buettner E."/>
            <person name="Kellner H."/>
        </authorList>
    </citation>
    <scope>NUCLEOTIDE SEQUENCE</scope>
    <source>
        <strain evidence="2">IHI 201604</strain>
    </source>
</reference>
<feature type="region of interest" description="Disordered" evidence="1">
    <location>
        <begin position="1"/>
        <end position="30"/>
    </location>
</feature>
<organism evidence="2 3">
    <name type="scientific">Cylindrodendrum hubeiense</name>
    <dbReference type="NCBI Taxonomy" id="595255"/>
    <lineage>
        <taxon>Eukaryota</taxon>
        <taxon>Fungi</taxon>
        <taxon>Dikarya</taxon>
        <taxon>Ascomycota</taxon>
        <taxon>Pezizomycotina</taxon>
        <taxon>Sordariomycetes</taxon>
        <taxon>Hypocreomycetidae</taxon>
        <taxon>Hypocreales</taxon>
        <taxon>Nectriaceae</taxon>
        <taxon>Cylindrodendrum</taxon>
    </lineage>
</organism>
<evidence type="ECO:0000256" key="1">
    <source>
        <dbReference type="SAM" id="MobiDB-lite"/>
    </source>
</evidence>
<name>A0A9P5H511_9HYPO</name>